<reference evidence="4" key="1">
    <citation type="submission" date="2020-12" db="EMBL/GenBank/DDBJ databases">
        <authorList>
            <consortium name="Molecular Ecology Group"/>
        </authorList>
    </citation>
    <scope>NUCLEOTIDE SEQUENCE</scope>
    <source>
        <strain evidence="4">TBG_1078</strain>
    </source>
</reference>
<dbReference type="Proteomes" id="UP000645828">
    <property type="component" value="Unassembled WGS sequence"/>
</dbReference>
<evidence type="ECO:0000256" key="1">
    <source>
        <dbReference type="ARBA" id="ARBA00022980"/>
    </source>
</evidence>
<dbReference type="GO" id="GO:0006412">
    <property type="term" value="P:translation"/>
    <property type="evidence" value="ECO:0007669"/>
    <property type="project" value="InterPro"/>
</dbReference>
<name>A0A811YPT1_NYCPR</name>
<dbReference type="GO" id="GO:0015935">
    <property type="term" value="C:small ribosomal subunit"/>
    <property type="evidence" value="ECO:0007669"/>
    <property type="project" value="InterPro"/>
</dbReference>
<dbReference type="InterPro" id="IPR005707">
    <property type="entry name" value="Ribosomal_uS2_euk/arc"/>
</dbReference>
<evidence type="ECO:0000313" key="5">
    <source>
        <dbReference type="Proteomes" id="UP000645828"/>
    </source>
</evidence>
<dbReference type="SUPFAM" id="SSF52313">
    <property type="entry name" value="Ribosomal protein S2"/>
    <property type="match status" value="1"/>
</dbReference>
<feature type="domain" description="Small ribosomal subunit protein uS2 C-terminal" evidence="3">
    <location>
        <begin position="157"/>
        <end position="215"/>
    </location>
</feature>
<dbReference type="GO" id="GO:0003735">
    <property type="term" value="F:structural constituent of ribosome"/>
    <property type="evidence" value="ECO:0007669"/>
    <property type="project" value="InterPro"/>
</dbReference>
<gene>
    <name evidence="4" type="ORF">NYPRO_LOCUS10983</name>
</gene>
<keyword evidence="5" id="KW-1185">Reference proteome</keyword>
<dbReference type="InterPro" id="IPR032281">
    <property type="entry name" value="Ribosomal_uS2_C"/>
</dbReference>
<keyword evidence="2" id="KW-0687">Ribonucleoprotein</keyword>
<dbReference type="Gene3D" id="3.40.50.10490">
    <property type="entry name" value="Glucose-6-phosphate isomerase like protein, domain 1"/>
    <property type="match status" value="1"/>
</dbReference>
<dbReference type="EMBL" id="CAJHUB010000680">
    <property type="protein sequence ID" value="CAD7678185.1"/>
    <property type="molecule type" value="Genomic_DNA"/>
</dbReference>
<dbReference type="InterPro" id="IPR023591">
    <property type="entry name" value="Ribosomal_uS2_flav_dom_sf"/>
</dbReference>
<accession>A0A811YPT1</accession>
<evidence type="ECO:0000313" key="4">
    <source>
        <dbReference type="EMBL" id="CAD7678185.1"/>
    </source>
</evidence>
<comment type="caution">
    <text evidence="4">The sequence shown here is derived from an EMBL/GenBank/DDBJ whole genome shotgun (WGS) entry which is preliminary data.</text>
</comment>
<proteinExistence type="predicted"/>
<evidence type="ECO:0000259" key="3">
    <source>
        <dbReference type="Pfam" id="PF16122"/>
    </source>
</evidence>
<evidence type="ECO:0000256" key="2">
    <source>
        <dbReference type="ARBA" id="ARBA00023274"/>
    </source>
</evidence>
<dbReference type="PANTHER" id="PTHR11489">
    <property type="entry name" value="40S RIBOSOMAL PROTEIN SA"/>
    <property type="match status" value="1"/>
</dbReference>
<dbReference type="AlphaFoldDB" id="A0A811YPT1"/>
<protein>
    <submittedName>
        <fullName evidence="4">(raccoon dog) hypothetical protein</fullName>
    </submittedName>
</protein>
<sequence>MREEDVLKFPAARTNLYGTNLDFQITWKMLLLAAHASVAIKHPDDVSVISSRSSGQQAVLKFVAAAPGGTPIAIRAAFWEPRLLVVTDPRADYQPLTVASYVNLPAIALCNTDSPLCCMDIANPCNKGAHSVGLIWGLLAREVLCICGTTYHKHSWEQANAEKAVTQEEFRSEWTAPAPTFTATQPEVTDRSEGMQVPSVSIQQFPTEDWSAQPAPILNLLEHHFFKDRNY</sequence>
<dbReference type="Pfam" id="PF16122">
    <property type="entry name" value="40S_SA_C"/>
    <property type="match status" value="1"/>
</dbReference>
<keyword evidence="1" id="KW-0689">Ribosomal protein</keyword>
<organism evidence="4 5">
    <name type="scientific">Nyctereutes procyonoides</name>
    <name type="common">Raccoon dog</name>
    <name type="synonym">Canis procyonoides</name>
    <dbReference type="NCBI Taxonomy" id="34880"/>
    <lineage>
        <taxon>Eukaryota</taxon>
        <taxon>Metazoa</taxon>
        <taxon>Chordata</taxon>
        <taxon>Craniata</taxon>
        <taxon>Vertebrata</taxon>
        <taxon>Euteleostomi</taxon>
        <taxon>Mammalia</taxon>
        <taxon>Eutheria</taxon>
        <taxon>Laurasiatheria</taxon>
        <taxon>Carnivora</taxon>
        <taxon>Caniformia</taxon>
        <taxon>Canidae</taxon>
        <taxon>Nyctereutes</taxon>
    </lineage>
</organism>